<sequence>MYLEVDFCSVPGPLCIELPFYIRAVIKSPLLSQDSRLFFLLIAFERTVLIVFEHETETLTLFDSHMHGHSDGAVIATGHADNVADLCHWLSLNIFHESQLQHDRHREFEISLIRFCGTTSTPDCCTSTSILPSEFPFFAVARRRRKRRMDMKGTSKSFKLPKTRSNDCEDSEVLKTTVHQRNFIPLASLDNLRSRAK</sequence>
<organism evidence="1 2">
    <name type="scientific">Dictyocaulus viviparus</name>
    <name type="common">Bovine lungworm</name>
    <dbReference type="NCBI Taxonomy" id="29172"/>
    <lineage>
        <taxon>Eukaryota</taxon>
        <taxon>Metazoa</taxon>
        <taxon>Ecdysozoa</taxon>
        <taxon>Nematoda</taxon>
        <taxon>Chromadorea</taxon>
        <taxon>Rhabditida</taxon>
        <taxon>Rhabditina</taxon>
        <taxon>Rhabditomorpha</taxon>
        <taxon>Strongyloidea</taxon>
        <taxon>Metastrongylidae</taxon>
        <taxon>Dictyocaulus</taxon>
    </lineage>
</organism>
<reference evidence="2" key="2">
    <citation type="journal article" date="2016" name="Sci. Rep.">
        <title>Dictyocaulus viviparus genome, variome and transcriptome elucidate lungworm biology and support future intervention.</title>
        <authorList>
            <person name="McNulty S.N."/>
            <person name="Strube C."/>
            <person name="Rosa B.A."/>
            <person name="Martin J.C."/>
            <person name="Tyagi R."/>
            <person name="Choi Y.J."/>
            <person name="Wang Q."/>
            <person name="Hallsworth Pepin K."/>
            <person name="Zhang X."/>
            <person name="Ozersky P."/>
            <person name="Wilson R.K."/>
            <person name="Sternberg P.W."/>
            <person name="Gasser R.B."/>
            <person name="Mitreva M."/>
        </authorList>
    </citation>
    <scope>NUCLEOTIDE SEQUENCE [LARGE SCALE GENOMIC DNA]</scope>
    <source>
        <strain evidence="2">HannoverDv2000</strain>
    </source>
</reference>
<dbReference type="STRING" id="29172.A0A0D8XBU9"/>
<dbReference type="EMBL" id="KN716894">
    <property type="protein sequence ID" value="KJH41139.1"/>
    <property type="molecule type" value="Genomic_DNA"/>
</dbReference>
<protein>
    <submittedName>
        <fullName evidence="1">Uncharacterized protein</fullName>
    </submittedName>
</protein>
<accession>A0A0D8XBU9</accession>
<dbReference type="AlphaFoldDB" id="A0A0D8XBU9"/>
<reference evidence="1 2" key="1">
    <citation type="submission" date="2013-11" db="EMBL/GenBank/DDBJ databases">
        <title>Draft genome of the bovine lungworm Dictyocaulus viviparus.</title>
        <authorList>
            <person name="Mitreva M."/>
        </authorList>
    </citation>
    <scope>NUCLEOTIDE SEQUENCE [LARGE SCALE GENOMIC DNA]</scope>
    <source>
        <strain evidence="1 2">HannoverDv2000</strain>
    </source>
</reference>
<keyword evidence="2" id="KW-1185">Reference proteome</keyword>
<proteinExistence type="predicted"/>
<evidence type="ECO:0000313" key="1">
    <source>
        <dbReference type="EMBL" id="KJH41139.1"/>
    </source>
</evidence>
<dbReference type="PANTHER" id="PTHR37962">
    <property type="entry name" value="MALE STERILE (3) 76CA"/>
    <property type="match status" value="1"/>
</dbReference>
<evidence type="ECO:0000313" key="2">
    <source>
        <dbReference type="Proteomes" id="UP000053766"/>
    </source>
</evidence>
<gene>
    <name evidence="1" type="ORF">DICVIV_12886</name>
</gene>
<dbReference type="PANTHER" id="PTHR37962:SF2">
    <property type="entry name" value="MALE STERILE (3) 76CA"/>
    <property type="match status" value="1"/>
</dbReference>
<dbReference type="OrthoDB" id="5797993at2759"/>
<name>A0A0D8XBU9_DICVI</name>
<dbReference type="Proteomes" id="UP000053766">
    <property type="component" value="Unassembled WGS sequence"/>
</dbReference>